<dbReference type="Proteomes" id="UP000321949">
    <property type="component" value="Unassembled WGS sequence"/>
</dbReference>
<protein>
    <recommendedName>
        <fullName evidence="2">Leucine rich repeat variant domain-containing protein</fullName>
    </recommendedName>
</protein>
<dbReference type="EMBL" id="VRSX01000006">
    <property type="protein sequence ID" value="TXK08811.1"/>
    <property type="molecule type" value="Genomic_DNA"/>
</dbReference>
<dbReference type="OrthoDB" id="4001768at2"/>
<feature type="domain" description="Leucine rich repeat variant" evidence="2">
    <location>
        <begin position="945"/>
        <end position="1000"/>
    </location>
</feature>
<evidence type="ECO:0000313" key="3">
    <source>
        <dbReference type="EMBL" id="TXK08811.1"/>
    </source>
</evidence>
<comment type="caution">
    <text evidence="3">The sequence shown here is derived from an EMBL/GenBank/DDBJ whole genome shotgun (WGS) entry which is preliminary data.</text>
</comment>
<gene>
    <name evidence="3" type="ORF">FVP74_11995</name>
</gene>
<dbReference type="AlphaFoldDB" id="A0A5C8HU81"/>
<reference evidence="3 4" key="1">
    <citation type="submission" date="2019-08" db="EMBL/GenBank/DDBJ databases">
        <authorList>
            <person name="Dong K."/>
        </authorList>
    </citation>
    <scope>NUCLEOTIDE SEQUENCE [LARGE SCALE GENOMIC DNA]</scope>
    <source>
        <strain evidence="3 4">K-1</strain>
    </source>
</reference>
<dbReference type="Gene3D" id="1.25.10.10">
    <property type="entry name" value="Leucine-rich Repeat Variant"/>
    <property type="match status" value="3"/>
</dbReference>
<feature type="region of interest" description="Disordered" evidence="1">
    <location>
        <begin position="891"/>
        <end position="924"/>
    </location>
</feature>
<sequence>MSLTGQLRDPGSPIREYLERISPRVASSAQKQDAADPLGFADLAQSRLLVPRPKGVDGSLVGMAFDYRARIELGGFDALTSTAAAGVSRADEYRGLVDNADHRLAVLQGTFEAAVELLRSESQLDFDRASVLLAHCERVVRVGSRALSGSTGAELDAAADGWDFADNIDRPLLDDVGALLGASRPQLASWKEEITDGQPYEPNPHFVGASLVGGADGDWLIGETLIDSKVYSHLNVSSLRAHIIQLLGYVMLDLDDALGIRRVAVWLPRQQVLATWSLTRLLGGDPEELLPTLREGFVKATGRRQLARHEPVPQRRRHQMLADNRHTPYVTLEELALSNDADIRRRVGRNSVAPEAAVRLLAHDRSWSVREGVAMNEAAPDDVLQTLSTDRSKAVRLAVAANPGAPRAAVSALTTDIDPNVRWSARTNDGEVTHAPGALAIPESSATTSGIVAATNRDSAAWNSRVVERLVHVMLDSGPWPGWRLPIPDESFNSAIREGQDVRAPDWLRAGIPRQVAEDLRRADRPEWLRWRVSWALPIDDPVVRADLLADSNPDIRWWALQQTTSIDAPDLSEKLLELASSKPARVAFRRAGLDHRYEAKTSREYDAEVLEVVAAHRSSPPQLLAELSAATSTSIRLRLVDNPALPNADRAAIVETLLTARSSEARVALARIGVLSSEIIKRLEADRDSYVREAVAGREDLTDETINALAVDREWTVRLALLQNAFVAERAPSNFIVEVLRNAPEASVPDVLEIIEELHEADEFDTAIVDALERLSKSRVRAPDLRRTAARHARTGPRTLERLARSTDAQLREDVAGNSNTPPTALEKLSRDEAADVRAAVAHNASTTKAVLTDLSHDGDPKVRAALTRLSQLELGALARLLEDEDAGVRRAAQRHPSAEEAARCHGQPSDSGNELTRATEPEPVDRQVFEAMAGDKRAEVRMRAAYDPRTPPDILEFLGGERRSSRVRRAVAANPNAPARLLRLLSADEDEQVRQAVAFNGATKPDVLVDLAGRSIDLALIVALNPAAPDDVLAALSADPEPLVRHVAAGMRLGRRISPDSRPQHSVNAASDS</sequence>
<name>A0A5C8HU81_9MICO</name>
<evidence type="ECO:0000256" key="1">
    <source>
        <dbReference type="SAM" id="MobiDB-lite"/>
    </source>
</evidence>
<dbReference type="RefSeq" id="WP_147051411.1">
    <property type="nucleotide sequence ID" value="NZ_BKAH01000019.1"/>
</dbReference>
<dbReference type="InterPro" id="IPR057893">
    <property type="entry name" value="LRV_2"/>
</dbReference>
<evidence type="ECO:0000313" key="4">
    <source>
        <dbReference type="Proteomes" id="UP000321949"/>
    </source>
</evidence>
<dbReference type="InterPro" id="IPR011989">
    <property type="entry name" value="ARM-like"/>
</dbReference>
<dbReference type="InterPro" id="IPR016024">
    <property type="entry name" value="ARM-type_fold"/>
</dbReference>
<organism evidence="3 4">
    <name type="scientific">Microbacterium saccharophilum</name>
    <dbReference type="NCBI Taxonomy" id="1213358"/>
    <lineage>
        <taxon>Bacteria</taxon>
        <taxon>Bacillati</taxon>
        <taxon>Actinomycetota</taxon>
        <taxon>Actinomycetes</taxon>
        <taxon>Micrococcales</taxon>
        <taxon>Microbacteriaceae</taxon>
        <taxon>Microbacterium</taxon>
    </lineage>
</organism>
<keyword evidence="4" id="KW-1185">Reference proteome</keyword>
<evidence type="ECO:0000259" key="2">
    <source>
        <dbReference type="Pfam" id="PF25591"/>
    </source>
</evidence>
<dbReference type="SUPFAM" id="SSF48371">
    <property type="entry name" value="ARM repeat"/>
    <property type="match status" value="3"/>
</dbReference>
<accession>A0A5C8HU81</accession>
<dbReference type="Pfam" id="PF25591">
    <property type="entry name" value="LRV_2"/>
    <property type="match status" value="1"/>
</dbReference>
<proteinExistence type="predicted"/>